<dbReference type="RefSeq" id="XP_007509040.1">
    <property type="nucleotide sequence ID" value="XM_007508978.1"/>
</dbReference>
<dbReference type="GO" id="GO:0000028">
    <property type="term" value="P:ribosomal small subunit assembly"/>
    <property type="evidence" value="ECO:0007669"/>
    <property type="project" value="TreeGrafter"/>
</dbReference>
<dbReference type="InterPro" id="IPR001680">
    <property type="entry name" value="WD40_rpt"/>
</dbReference>
<gene>
    <name evidence="4" type="ordered locus">Bathy14g03080</name>
</gene>
<dbReference type="SUPFAM" id="SSF50978">
    <property type="entry name" value="WD40 repeat-like"/>
    <property type="match status" value="1"/>
</dbReference>
<dbReference type="InterPro" id="IPR011044">
    <property type="entry name" value="Quino_amine_DH_bsu"/>
</dbReference>
<evidence type="ECO:0000256" key="2">
    <source>
        <dbReference type="ARBA" id="ARBA00022737"/>
    </source>
</evidence>
<dbReference type="GeneID" id="19012002"/>
<dbReference type="eggNOG" id="KOG0291">
    <property type="taxonomic scope" value="Eukaryota"/>
</dbReference>
<name>K8EMR5_9CHLO</name>
<dbReference type="Proteomes" id="UP000198341">
    <property type="component" value="Chromosome 14"/>
</dbReference>
<dbReference type="SUPFAM" id="SSF50969">
    <property type="entry name" value="YVTN repeat-like/Quinoprotein amine dehydrogenase"/>
    <property type="match status" value="1"/>
</dbReference>
<dbReference type="InterPro" id="IPR036322">
    <property type="entry name" value="WD40_repeat_dom_sf"/>
</dbReference>
<dbReference type="PANTHER" id="PTHR19858:SF0">
    <property type="entry name" value="PERIODIC TRYPTOPHAN PROTEIN 2 HOMOLOG"/>
    <property type="match status" value="1"/>
</dbReference>
<feature type="repeat" description="WD" evidence="3">
    <location>
        <begin position="441"/>
        <end position="482"/>
    </location>
</feature>
<dbReference type="AlphaFoldDB" id="K8EMR5"/>
<dbReference type="InterPro" id="IPR027145">
    <property type="entry name" value="PWP2"/>
</dbReference>
<reference evidence="4 5" key="1">
    <citation type="submission" date="2011-10" db="EMBL/GenBank/DDBJ databases">
        <authorList>
            <person name="Genoscope - CEA"/>
        </authorList>
    </citation>
    <scope>NUCLEOTIDE SEQUENCE [LARGE SCALE GENOMIC DNA]</scope>
    <source>
        <strain evidence="4 5">RCC 1105</strain>
    </source>
</reference>
<dbReference type="InterPro" id="IPR015943">
    <property type="entry name" value="WD40/YVTN_repeat-like_dom_sf"/>
</dbReference>
<sequence>MIQRVEKIIGAKYSGGNILLNNGLLYFSVGKYISIYDHVNLRSEVLQTSNSTNISILSTSSCGKFLLIVDFLGSIFILNLQKKTTITKISTRERVLDAKFSTGSKFFAVVKQGKVDIWSLQLVGLSFQKVSLFKTFAIPFFHTENNRSLSWSSDDSCIVLGCEDYTCRIFELRNQAGEDKAEVLIGQKEYIIDTHMSNDMSTTYCVTRNGTLGTWQKIKGKWRMEEVKKLNSVSLASSSCFNRKNALLVVGFGSFFLLYDIHLHMQLQKIALDHLSLSSCNFSGNGEVILFGSDRNGRISLWEWKKELMIFTYEGHQQNIRTCAFSRDGSLIATGSADCNVKVWNHNSGDCVSTFSDHLMPVTAVTFTTANHIVISASLDGTVRAFDLIRHRNFRILVGDESGQYSCLAVDSSGDMICAGTCDTSKIFLWSLKSGRLLDVFVGHVAPVSGLHFNHSNSTLISGSWDKSIRFWDIYDGRKKETEVISLLSDVTCLDLNSYNSHLAVSSIDGNVSIICSRTMEIISSFDASQDINGTQEDHYDTNIHTLAYNMDGELLLACSYFHMYTFESKGYTLLRRFAAGNWIQMENLCSSTSQLIFSAKCSPVKQCWAASTSNGLYLFAEENFRKALFEVAKQSKCNNVIEMIATGSYYEAVSTALGLKLDFRVLQSILYSIPQRSVGNVIKMLSQEHLVLLLEVLQSCLAGSKHLTITLSWLHRICLTRCEVKCQIYTIWRVGI</sequence>
<dbReference type="CDD" id="cd00200">
    <property type="entry name" value="WD40"/>
    <property type="match status" value="1"/>
</dbReference>
<dbReference type="GO" id="GO:0034388">
    <property type="term" value="C:Pwp2p-containing subcomplex of 90S preribosome"/>
    <property type="evidence" value="ECO:0007669"/>
    <property type="project" value="TreeGrafter"/>
</dbReference>
<feature type="repeat" description="WD" evidence="3">
    <location>
        <begin position="313"/>
        <end position="354"/>
    </location>
</feature>
<evidence type="ECO:0000256" key="3">
    <source>
        <dbReference type="PROSITE-ProRule" id="PRU00221"/>
    </source>
</evidence>
<proteinExistence type="predicted"/>
<keyword evidence="5" id="KW-1185">Reference proteome</keyword>
<dbReference type="KEGG" id="bpg:Bathy14g03080"/>
<dbReference type="SUPFAM" id="SSF82171">
    <property type="entry name" value="DPP6 N-terminal domain-like"/>
    <property type="match status" value="1"/>
</dbReference>
<dbReference type="InterPro" id="IPR019775">
    <property type="entry name" value="WD40_repeat_CS"/>
</dbReference>
<dbReference type="GO" id="GO:0032040">
    <property type="term" value="C:small-subunit processome"/>
    <property type="evidence" value="ECO:0007669"/>
    <property type="project" value="TreeGrafter"/>
</dbReference>
<protein>
    <submittedName>
        <fullName evidence="4">Periodic tryptophan protein 2</fullName>
    </submittedName>
</protein>
<evidence type="ECO:0000313" key="4">
    <source>
        <dbReference type="EMBL" id="CCO19497.1"/>
    </source>
</evidence>
<keyword evidence="1 3" id="KW-0853">WD repeat</keyword>
<dbReference type="EMBL" id="FO082265">
    <property type="protein sequence ID" value="CCO19497.1"/>
    <property type="molecule type" value="Genomic_DNA"/>
</dbReference>
<accession>K8EMR5</accession>
<dbReference type="Gene3D" id="2.130.10.10">
    <property type="entry name" value="YVTN repeat-like/Quinoprotein amine dehydrogenase"/>
    <property type="match status" value="3"/>
</dbReference>
<dbReference type="PROSITE" id="PS50294">
    <property type="entry name" value="WD_REPEATS_REGION"/>
    <property type="match status" value="2"/>
</dbReference>
<dbReference type="PROSITE" id="PS00678">
    <property type="entry name" value="WD_REPEATS_1"/>
    <property type="match status" value="1"/>
</dbReference>
<feature type="repeat" description="WD" evidence="3">
    <location>
        <begin position="355"/>
        <end position="388"/>
    </location>
</feature>
<organism evidence="4 5">
    <name type="scientific">Bathycoccus prasinos</name>
    <dbReference type="NCBI Taxonomy" id="41875"/>
    <lineage>
        <taxon>Eukaryota</taxon>
        <taxon>Viridiplantae</taxon>
        <taxon>Chlorophyta</taxon>
        <taxon>Mamiellophyceae</taxon>
        <taxon>Mamiellales</taxon>
        <taxon>Bathycoccaceae</taxon>
        <taxon>Bathycoccus</taxon>
    </lineage>
</organism>
<dbReference type="GO" id="GO:0000462">
    <property type="term" value="P:maturation of SSU-rRNA from tricistronic rRNA transcript (SSU-rRNA, 5.8S rRNA, LSU-rRNA)"/>
    <property type="evidence" value="ECO:0007669"/>
    <property type="project" value="TreeGrafter"/>
</dbReference>
<dbReference type="PANTHER" id="PTHR19858">
    <property type="entry name" value="WD40 REPEAT PROTEIN"/>
    <property type="match status" value="1"/>
</dbReference>
<keyword evidence="2" id="KW-0677">Repeat</keyword>
<evidence type="ECO:0000256" key="1">
    <source>
        <dbReference type="ARBA" id="ARBA00022574"/>
    </source>
</evidence>
<dbReference type="OrthoDB" id="3142434at2759"/>
<dbReference type="PROSITE" id="PS50082">
    <property type="entry name" value="WD_REPEATS_2"/>
    <property type="match status" value="3"/>
</dbReference>
<dbReference type="SMART" id="SM00320">
    <property type="entry name" value="WD40"/>
    <property type="match status" value="8"/>
</dbReference>
<evidence type="ECO:0000313" key="5">
    <source>
        <dbReference type="Proteomes" id="UP000198341"/>
    </source>
</evidence>
<dbReference type="STRING" id="41875.K8EMR5"/>
<dbReference type="Pfam" id="PF00400">
    <property type="entry name" value="WD40"/>
    <property type="match status" value="3"/>
</dbReference>